<keyword evidence="5 9" id="KW-1133">Transmembrane helix</keyword>
<dbReference type="AlphaFoldDB" id="A0A146G8C5"/>
<dbReference type="InterPro" id="IPR005170">
    <property type="entry name" value="Transptr-assoc_dom"/>
</dbReference>
<dbReference type="InterPro" id="IPR046342">
    <property type="entry name" value="CBS_dom_sf"/>
</dbReference>
<dbReference type="SUPFAM" id="SSF56176">
    <property type="entry name" value="FAD-binding/transporter-associated domain-like"/>
    <property type="match status" value="1"/>
</dbReference>
<dbReference type="InterPro" id="IPR016169">
    <property type="entry name" value="FAD-bd_PCMH_sub2"/>
</dbReference>
<keyword evidence="7 9" id="KW-0472">Membrane</keyword>
<evidence type="ECO:0000256" key="7">
    <source>
        <dbReference type="ARBA" id="ARBA00023136"/>
    </source>
</evidence>
<dbReference type="GO" id="GO:0050660">
    <property type="term" value="F:flavin adenine dinucleotide binding"/>
    <property type="evidence" value="ECO:0007669"/>
    <property type="project" value="InterPro"/>
</dbReference>
<gene>
    <name evidence="13" type="ORF">TSACC_21536</name>
</gene>
<accession>A0A146G8C5</accession>
<dbReference type="STRING" id="690879.TSACC_21536"/>
<dbReference type="Pfam" id="PF03471">
    <property type="entry name" value="CorC_HlyC"/>
    <property type="match status" value="1"/>
</dbReference>
<protein>
    <submittedName>
        <fullName evidence="13">Hemolysin with CBS domains</fullName>
    </submittedName>
</protein>
<evidence type="ECO:0000256" key="10">
    <source>
        <dbReference type="SAM" id="Phobius"/>
    </source>
</evidence>
<keyword evidence="4" id="KW-0677">Repeat</keyword>
<comment type="caution">
    <text evidence="13">The sequence shown here is derived from an EMBL/GenBank/DDBJ whole genome shotgun (WGS) entry which is preliminary data.</text>
</comment>
<feature type="transmembrane region" description="Helical" evidence="10">
    <location>
        <begin position="6"/>
        <end position="31"/>
    </location>
</feature>
<sequence length="438" mass="49501">MTLLTLGWQLLVILLLVFANGFFVAAEFAIVKIRASQLKPMLRQGDWRVPMALKAVNNLDACLSATQLGITLSSLGLGWLGEPFLAHWLTPIFHWLGIPVSFHHTLAFTLAFATITFLHIVLGELAPKSLAIQRPREVSLGVAAPLLVFHYIFYPFIYILNGTANTFLRWAGLQPASEGEHGFSADELEYVLSHSRHVHRSDALINKIMVRSLRLRDVTAQQVMLPRDQVIALWADKPTEENLRIAQASGHSRYPVCQGSIDDVLGMVLVKEWLWQIQALGPEASFQPLIRPVLTFTPRTPLPTLLELFRSSRSHLAVVLDADEKMAGIITFEDALEEIVGEIRDELDIERGPIYEQTENSILVDGSLSMRELRAETGWNFEYQPRETVETWIKRQFPEAIARDAELKLEEFRVEIVVVQASGIRRVRITRVSEQEQS</sequence>
<organism evidence="13 14">
    <name type="scientific">Terrimicrobium sacchariphilum</name>
    <dbReference type="NCBI Taxonomy" id="690879"/>
    <lineage>
        <taxon>Bacteria</taxon>
        <taxon>Pseudomonadati</taxon>
        <taxon>Verrucomicrobiota</taxon>
        <taxon>Terrimicrobiia</taxon>
        <taxon>Terrimicrobiales</taxon>
        <taxon>Terrimicrobiaceae</taxon>
        <taxon>Terrimicrobium</taxon>
    </lineage>
</organism>
<feature type="domain" description="CBS" evidence="11">
    <location>
        <begin position="289"/>
        <end position="346"/>
    </location>
</feature>
<evidence type="ECO:0000259" key="11">
    <source>
        <dbReference type="PROSITE" id="PS51371"/>
    </source>
</evidence>
<comment type="subcellular location">
    <subcellularLocation>
        <location evidence="1">Cell membrane</location>
        <topology evidence="1">Multi-pass membrane protein</topology>
    </subcellularLocation>
</comment>
<evidence type="ECO:0000256" key="5">
    <source>
        <dbReference type="ARBA" id="ARBA00022989"/>
    </source>
</evidence>
<keyword evidence="6 8" id="KW-0129">CBS domain</keyword>
<dbReference type="PANTHER" id="PTHR43099">
    <property type="entry name" value="UPF0053 PROTEIN YRKA"/>
    <property type="match status" value="1"/>
</dbReference>
<dbReference type="CDD" id="cd04590">
    <property type="entry name" value="CBS_pair_CorC_HlyC_assoc"/>
    <property type="match status" value="1"/>
</dbReference>
<dbReference type="Pfam" id="PF00571">
    <property type="entry name" value="CBS"/>
    <property type="match status" value="1"/>
</dbReference>
<dbReference type="Gene3D" id="3.30.465.10">
    <property type="match status" value="1"/>
</dbReference>
<evidence type="ECO:0000256" key="4">
    <source>
        <dbReference type="ARBA" id="ARBA00022737"/>
    </source>
</evidence>
<dbReference type="InterPro" id="IPR051676">
    <property type="entry name" value="UPF0053_domain"/>
</dbReference>
<dbReference type="GO" id="GO:0005886">
    <property type="term" value="C:plasma membrane"/>
    <property type="evidence" value="ECO:0007669"/>
    <property type="project" value="UniProtKB-SubCell"/>
</dbReference>
<evidence type="ECO:0000313" key="13">
    <source>
        <dbReference type="EMBL" id="GAT33127.1"/>
    </source>
</evidence>
<evidence type="ECO:0000256" key="2">
    <source>
        <dbReference type="ARBA" id="ARBA00022475"/>
    </source>
</evidence>
<dbReference type="PANTHER" id="PTHR43099:SF5">
    <property type="entry name" value="HLYC_CORC FAMILY TRANSPORTER"/>
    <property type="match status" value="1"/>
</dbReference>
<dbReference type="InterPro" id="IPR000644">
    <property type="entry name" value="CBS_dom"/>
</dbReference>
<dbReference type="InterPro" id="IPR044751">
    <property type="entry name" value="Ion_transp-like_CBS"/>
</dbReference>
<evidence type="ECO:0000313" key="14">
    <source>
        <dbReference type="Proteomes" id="UP000076023"/>
    </source>
</evidence>
<evidence type="ECO:0000256" key="9">
    <source>
        <dbReference type="PROSITE-ProRule" id="PRU01193"/>
    </source>
</evidence>
<dbReference type="PROSITE" id="PS51846">
    <property type="entry name" value="CNNM"/>
    <property type="match status" value="1"/>
</dbReference>
<dbReference type="RefSeq" id="WP_075078896.1">
    <property type="nucleotide sequence ID" value="NZ_BDCO01000002.1"/>
</dbReference>
<keyword evidence="3 9" id="KW-0812">Transmembrane</keyword>
<evidence type="ECO:0000256" key="6">
    <source>
        <dbReference type="ARBA" id="ARBA00023122"/>
    </source>
</evidence>
<name>A0A146G8C5_TERSA</name>
<dbReference type="OrthoDB" id="9798188at2"/>
<evidence type="ECO:0000256" key="8">
    <source>
        <dbReference type="PROSITE-ProRule" id="PRU00703"/>
    </source>
</evidence>
<dbReference type="SUPFAM" id="SSF54631">
    <property type="entry name" value="CBS-domain pair"/>
    <property type="match status" value="1"/>
</dbReference>
<keyword evidence="14" id="KW-1185">Reference proteome</keyword>
<dbReference type="InterPro" id="IPR002550">
    <property type="entry name" value="CNNM"/>
</dbReference>
<dbReference type="PROSITE" id="PS51371">
    <property type="entry name" value="CBS"/>
    <property type="match status" value="1"/>
</dbReference>
<feature type="transmembrane region" description="Helical" evidence="10">
    <location>
        <begin position="101"/>
        <end position="126"/>
    </location>
</feature>
<dbReference type="Gene3D" id="3.10.580.10">
    <property type="entry name" value="CBS-domain"/>
    <property type="match status" value="1"/>
</dbReference>
<dbReference type="InParanoid" id="A0A146G8C5"/>
<feature type="transmembrane region" description="Helical" evidence="10">
    <location>
        <begin position="138"/>
        <end position="160"/>
    </location>
</feature>
<evidence type="ECO:0000256" key="1">
    <source>
        <dbReference type="ARBA" id="ARBA00004651"/>
    </source>
</evidence>
<evidence type="ECO:0000259" key="12">
    <source>
        <dbReference type="PROSITE" id="PS51846"/>
    </source>
</evidence>
<dbReference type="InterPro" id="IPR036318">
    <property type="entry name" value="FAD-bd_PCMH-like_sf"/>
</dbReference>
<feature type="transmembrane region" description="Helical" evidence="10">
    <location>
        <begin position="61"/>
        <end position="81"/>
    </location>
</feature>
<reference evidence="14" key="1">
    <citation type="journal article" date="2017" name="Genome Announc.">
        <title>Draft Genome Sequence of Terrimicrobium sacchariphilum NM-5T, a Facultative Anaerobic Soil Bacterium of the Class Spartobacteria.</title>
        <authorList>
            <person name="Qiu Y.L."/>
            <person name="Tourlousse D.M."/>
            <person name="Matsuura N."/>
            <person name="Ohashi A."/>
            <person name="Sekiguchi Y."/>
        </authorList>
    </citation>
    <scope>NUCLEOTIDE SEQUENCE [LARGE SCALE GENOMIC DNA]</scope>
    <source>
        <strain evidence="14">NM-5</strain>
    </source>
</reference>
<dbReference type="EMBL" id="BDCO01000002">
    <property type="protein sequence ID" value="GAT33127.1"/>
    <property type="molecule type" value="Genomic_DNA"/>
</dbReference>
<dbReference type="Pfam" id="PF01595">
    <property type="entry name" value="CNNM"/>
    <property type="match status" value="1"/>
</dbReference>
<keyword evidence="2" id="KW-1003">Cell membrane</keyword>
<evidence type="ECO:0000256" key="3">
    <source>
        <dbReference type="ARBA" id="ARBA00022692"/>
    </source>
</evidence>
<dbReference type="Proteomes" id="UP000076023">
    <property type="component" value="Unassembled WGS sequence"/>
</dbReference>
<feature type="domain" description="CNNM transmembrane" evidence="12">
    <location>
        <begin position="2"/>
        <end position="209"/>
    </location>
</feature>
<proteinExistence type="predicted"/>